<evidence type="ECO:0000313" key="10">
    <source>
        <dbReference type="Proteomes" id="UP001381003"/>
    </source>
</evidence>
<name>A0ABZ2FE14_9MICO</name>
<protein>
    <submittedName>
        <fullName evidence="9">Glycosyltransferase</fullName>
        <ecNumber evidence="9">2.4.-.-</ecNumber>
    </submittedName>
</protein>
<comment type="pathway">
    <text evidence="1">Cell wall biogenesis; cell wall polysaccharide biosynthesis.</text>
</comment>
<dbReference type="Pfam" id="PF09314">
    <property type="entry name" value="DUF1972"/>
    <property type="match status" value="1"/>
</dbReference>
<dbReference type="RefSeq" id="WP_338537823.1">
    <property type="nucleotide sequence ID" value="NZ_CP104874.1"/>
</dbReference>
<keyword evidence="10" id="KW-1185">Reference proteome</keyword>
<dbReference type="Gene3D" id="3.90.550.10">
    <property type="entry name" value="Spore Coat Polysaccharide Biosynthesis Protein SpsA, Chain A"/>
    <property type="match status" value="1"/>
</dbReference>
<dbReference type="CDD" id="cd00761">
    <property type="entry name" value="Glyco_tranf_GTA_type"/>
    <property type="match status" value="1"/>
</dbReference>
<evidence type="ECO:0000256" key="5">
    <source>
        <dbReference type="SAM" id="MobiDB-lite"/>
    </source>
</evidence>
<comment type="similarity">
    <text evidence="2">Belongs to the glycosyltransferase 2 family.</text>
</comment>
<evidence type="ECO:0000256" key="1">
    <source>
        <dbReference type="ARBA" id="ARBA00004776"/>
    </source>
</evidence>
<feature type="domain" description="Glycosyl transferase family 1" evidence="6">
    <location>
        <begin position="193"/>
        <end position="345"/>
    </location>
</feature>
<reference evidence="9 10" key="1">
    <citation type="submission" date="2022-09" db="EMBL/GenBank/DDBJ databases">
        <title>Complete genome sequence of Janibacter terrae strain COS04-44, PCL-degrading bacteria isolated from oil spilled coast.</title>
        <authorList>
            <person name="Park H."/>
            <person name="Kim J.Y."/>
            <person name="An S.H."/>
            <person name="Lee C.M."/>
            <person name="Weon H.-Y."/>
        </authorList>
    </citation>
    <scope>NUCLEOTIDE SEQUENCE [LARGE SCALE GENOMIC DNA]</scope>
    <source>
        <strain evidence="9 10">COS04-44</strain>
    </source>
</reference>
<dbReference type="Proteomes" id="UP001381003">
    <property type="component" value="Chromosome"/>
</dbReference>
<dbReference type="Pfam" id="PF00534">
    <property type="entry name" value="Glycos_transf_1"/>
    <property type="match status" value="1"/>
</dbReference>
<dbReference type="SUPFAM" id="SSF53756">
    <property type="entry name" value="UDP-Glycosyltransferase/glycogen phosphorylase"/>
    <property type="match status" value="1"/>
</dbReference>
<dbReference type="InterPro" id="IPR015393">
    <property type="entry name" value="DUF1972"/>
</dbReference>
<keyword evidence="3 9" id="KW-0328">Glycosyltransferase</keyword>
<proteinExistence type="inferred from homology"/>
<dbReference type="Gene3D" id="3.40.50.2000">
    <property type="entry name" value="Glycogen Phosphorylase B"/>
    <property type="match status" value="2"/>
</dbReference>
<evidence type="ECO:0000259" key="6">
    <source>
        <dbReference type="Pfam" id="PF00534"/>
    </source>
</evidence>
<feature type="domain" description="Glycosyltransferase 2-like" evidence="7">
    <location>
        <begin position="412"/>
        <end position="524"/>
    </location>
</feature>
<dbReference type="GO" id="GO:0016757">
    <property type="term" value="F:glycosyltransferase activity"/>
    <property type="evidence" value="ECO:0007669"/>
    <property type="project" value="UniProtKB-KW"/>
</dbReference>
<dbReference type="InterPro" id="IPR001173">
    <property type="entry name" value="Glyco_trans_2-like"/>
</dbReference>
<dbReference type="InterPro" id="IPR001296">
    <property type="entry name" value="Glyco_trans_1"/>
</dbReference>
<evidence type="ECO:0000256" key="4">
    <source>
        <dbReference type="ARBA" id="ARBA00022679"/>
    </source>
</evidence>
<dbReference type="Pfam" id="PF00535">
    <property type="entry name" value="Glycos_transf_2"/>
    <property type="match status" value="1"/>
</dbReference>
<organism evidence="9 10">
    <name type="scientific">Janibacter terrae</name>
    <dbReference type="NCBI Taxonomy" id="103817"/>
    <lineage>
        <taxon>Bacteria</taxon>
        <taxon>Bacillati</taxon>
        <taxon>Actinomycetota</taxon>
        <taxon>Actinomycetes</taxon>
        <taxon>Micrococcales</taxon>
        <taxon>Intrasporangiaceae</taxon>
        <taxon>Janibacter</taxon>
    </lineage>
</organism>
<sequence>MRIVMLGTRGVPAHYGGFETAVEEIGSRLADAGHEVTVYCRRPADDSAAPRTTHAGMQLVHLPCIRRKTLETLSHTALSALHVAASGTRHDVALVFNAANTFALPLLHLRGLPVAVHVDGLEWRRAKWGPAGQTFYRLSEAAAVRWADALIADSPGIQQYYRDEFDAGTALLEYGTAVIADAPTARLAEVGLERRRYHLVVARIEPENHVLEMIRAYGASGAHLPLAVVGSIPYASEYEDAVRSAAEQTPGVRMLGGVWDPELLDELYAGSASYLHGHSVGGTNPSLLRAMGAGATTIAHDNPFNREVLGDDGFFGDTVETLASAIARIDAAPDADTERRRRLVERCTRRYDWDKVAAGYADLCADLAQGVSQRGRHSGRRDPSSPWRRASGLPRAQPWAAADVRAAGPAVTIVVPTYRRPEMLRSCLEALRTQTFADFAVVVCDNAAQPEVGRVVDELADARFRWVPRESNLGILGNVWQGFIDSTTDLVMEVDDDDVLRPDALEQLVRPMLEDPSLAVCFADVDLVDADGLPLPRTHPMHAMVDRRRVPEGRLPAFDDVAARGDILMVAAVLRRRAVDWSERPDWAATAYDRYLALALSRSGGAALHVERPVIAYRIHDAADSVGDFTRQLDGAVAVLERELQSSDDPRHLRAVRDELVRTRILRIRSLFADGRRREAAGTARDVLRSPRGLRGSARFTAHYLERVLARPARRRFRPASGSA</sequence>
<keyword evidence="4 9" id="KW-0808">Transferase</keyword>
<dbReference type="EC" id="2.4.-.-" evidence="9"/>
<evidence type="ECO:0000256" key="3">
    <source>
        <dbReference type="ARBA" id="ARBA00022676"/>
    </source>
</evidence>
<accession>A0ABZ2FE14</accession>
<evidence type="ECO:0000256" key="2">
    <source>
        <dbReference type="ARBA" id="ARBA00006739"/>
    </source>
</evidence>
<evidence type="ECO:0000313" key="9">
    <source>
        <dbReference type="EMBL" id="WWF04473.1"/>
    </source>
</evidence>
<dbReference type="PANTHER" id="PTHR43179:SF12">
    <property type="entry name" value="GALACTOFURANOSYLTRANSFERASE GLFT2"/>
    <property type="match status" value="1"/>
</dbReference>
<feature type="region of interest" description="Disordered" evidence="5">
    <location>
        <begin position="372"/>
        <end position="392"/>
    </location>
</feature>
<dbReference type="InterPro" id="IPR029044">
    <property type="entry name" value="Nucleotide-diphossugar_trans"/>
</dbReference>
<evidence type="ECO:0000259" key="7">
    <source>
        <dbReference type="Pfam" id="PF00535"/>
    </source>
</evidence>
<feature type="domain" description="DUF1972" evidence="8">
    <location>
        <begin position="3"/>
        <end position="176"/>
    </location>
</feature>
<dbReference type="EMBL" id="CP104874">
    <property type="protein sequence ID" value="WWF04473.1"/>
    <property type="molecule type" value="Genomic_DNA"/>
</dbReference>
<gene>
    <name evidence="9" type="ORF">N5P18_12345</name>
</gene>
<evidence type="ECO:0000259" key="8">
    <source>
        <dbReference type="Pfam" id="PF09314"/>
    </source>
</evidence>
<dbReference type="SUPFAM" id="SSF53448">
    <property type="entry name" value="Nucleotide-diphospho-sugar transferases"/>
    <property type="match status" value="1"/>
</dbReference>
<dbReference type="PANTHER" id="PTHR43179">
    <property type="entry name" value="RHAMNOSYLTRANSFERASE WBBL"/>
    <property type="match status" value="1"/>
</dbReference>